<feature type="transmembrane region" description="Helical" evidence="2">
    <location>
        <begin position="417"/>
        <end position="438"/>
    </location>
</feature>
<proteinExistence type="predicted"/>
<feature type="region of interest" description="Disordered" evidence="1">
    <location>
        <begin position="75"/>
        <end position="128"/>
    </location>
</feature>
<reference evidence="3 4" key="1">
    <citation type="journal article" date="2015" name="Sci. Rep.">
        <title>Genome of the facultative scuticociliatosis pathogen Pseudocohnilembus persalinus provides insight into its virulence through horizontal gene transfer.</title>
        <authorList>
            <person name="Xiong J."/>
            <person name="Wang G."/>
            <person name="Cheng J."/>
            <person name="Tian M."/>
            <person name="Pan X."/>
            <person name="Warren A."/>
            <person name="Jiang C."/>
            <person name="Yuan D."/>
            <person name="Miao W."/>
        </authorList>
    </citation>
    <scope>NUCLEOTIDE SEQUENCE [LARGE SCALE GENOMIC DNA]</scope>
    <source>
        <strain evidence="3">36N120E</strain>
    </source>
</reference>
<sequence length="528" mass="62126">MDSQNKKHNRKHLQNYRKHSNDSTRHDIEITEDSKSNEKQYNQKLIRKDSQTNKQKYRQNNFVVGAGHAFFMSDAQTNFDDNNDDEDSSYGPSSHKIGKKLFNQQNYTEESEIKGQKKQSQQQDEEEYDYNNNNQQIDLNDIHGHESKEIQVSQGKLSLIQHDNSGNKLVKLLPWICILLSVILGAAIPTWILHYPAKKYLRICWRYFMTSFWLLPLLCWEIQQPHFKRFYTLSNIFKPLHLKKIMLSALGSSLWFGFVLFSFDYTAVSHAYLLGNIQNFFLSIWRIYFKKQKSLEIEILGQVLIFIGIVLIIMDSITRDHIQMNGEHFIMTNHLLQPIWKRIIFGDFMCIGVSVLMCKFSLIETEVKSIYPPYLQMFLICIFSTFFMVIISWLVEFTNLSSEGVSGWTDIFMWENLVNYLILTLFIGLGLLISYMYVGKYFQPVISGSIFLYEPIVATIFIYMFGIEMLPGPFACLGYVFQIPGMFLIILTRHILQQQERKNRKKKYKQKQAIDDHQKQTEKPIENH</sequence>
<feature type="transmembrane region" description="Helical" evidence="2">
    <location>
        <begin position="244"/>
        <end position="263"/>
    </location>
</feature>
<evidence type="ECO:0000256" key="1">
    <source>
        <dbReference type="SAM" id="MobiDB-lite"/>
    </source>
</evidence>
<feature type="compositionally biased region" description="Basic residues" evidence="1">
    <location>
        <begin position="1"/>
        <end position="18"/>
    </location>
</feature>
<dbReference type="EMBL" id="LDAU01000031">
    <property type="protein sequence ID" value="KRX10314.1"/>
    <property type="molecule type" value="Genomic_DNA"/>
</dbReference>
<feature type="region of interest" description="Disordered" evidence="1">
    <location>
        <begin position="503"/>
        <end position="528"/>
    </location>
</feature>
<feature type="compositionally biased region" description="Basic and acidic residues" evidence="1">
    <location>
        <begin position="512"/>
        <end position="528"/>
    </location>
</feature>
<keyword evidence="2" id="KW-1133">Transmembrane helix</keyword>
<feature type="compositionally biased region" description="Basic and acidic residues" evidence="1">
    <location>
        <begin position="19"/>
        <end position="38"/>
    </location>
</feature>
<dbReference type="OMA" id="FACLGYV"/>
<feature type="transmembrane region" description="Helical" evidence="2">
    <location>
        <begin position="172"/>
        <end position="193"/>
    </location>
</feature>
<name>A0A0V0R7K4_PSEPJ</name>
<feature type="transmembrane region" description="Helical" evidence="2">
    <location>
        <begin position="339"/>
        <end position="362"/>
    </location>
</feature>
<evidence type="ECO:0008006" key="5">
    <source>
        <dbReference type="Google" id="ProtNLM"/>
    </source>
</evidence>
<dbReference type="SUPFAM" id="SSF103481">
    <property type="entry name" value="Multidrug resistance efflux transporter EmrE"/>
    <property type="match status" value="1"/>
</dbReference>
<feature type="transmembrane region" description="Helical" evidence="2">
    <location>
        <begin position="300"/>
        <end position="319"/>
    </location>
</feature>
<organism evidence="3 4">
    <name type="scientific">Pseudocohnilembus persalinus</name>
    <name type="common">Ciliate</name>
    <dbReference type="NCBI Taxonomy" id="266149"/>
    <lineage>
        <taxon>Eukaryota</taxon>
        <taxon>Sar</taxon>
        <taxon>Alveolata</taxon>
        <taxon>Ciliophora</taxon>
        <taxon>Intramacronucleata</taxon>
        <taxon>Oligohymenophorea</taxon>
        <taxon>Scuticociliatia</taxon>
        <taxon>Philasterida</taxon>
        <taxon>Pseudocohnilembidae</taxon>
        <taxon>Pseudocohnilembus</taxon>
    </lineage>
</organism>
<dbReference type="OrthoDB" id="312984at2759"/>
<feature type="transmembrane region" description="Helical" evidence="2">
    <location>
        <begin position="374"/>
        <end position="395"/>
    </location>
</feature>
<dbReference type="InterPro" id="IPR037185">
    <property type="entry name" value="EmrE-like"/>
</dbReference>
<evidence type="ECO:0000256" key="2">
    <source>
        <dbReference type="SAM" id="Phobius"/>
    </source>
</evidence>
<comment type="caution">
    <text evidence="3">The sequence shown here is derived from an EMBL/GenBank/DDBJ whole genome shotgun (WGS) entry which is preliminary data.</text>
</comment>
<dbReference type="AlphaFoldDB" id="A0A0V0R7K4"/>
<keyword evidence="2" id="KW-0472">Membrane</keyword>
<evidence type="ECO:0000313" key="4">
    <source>
        <dbReference type="Proteomes" id="UP000054937"/>
    </source>
</evidence>
<protein>
    <recommendedName>
        <fullName evidence="5">EamA domain-containing protein</fullName>
    </recommendedName>
</protein>
<feature type="transmembrane region" description="Helical" evidence="2">
    <location>
        <begin position="450"/>
        <end position="467"/>
    </location>
</feature>
<feature type="transmembrane region" description="Helical" evidence="2">
    <location>
        <begin position="479"/>
        <end position="496"/>
    </location>
</feature>
<feature type="region of interest" description="Disordered" evidence="1">
    <location>
        <begin position="1"/>
        <end position="56"/>
    </location>
</feature>
<accession>A0A0V0R7K4</accession>
<feature type="transmembrane region" description="Helical" evidence="2">
    <location>
        <begin position="269"/>
        <end position="288"/>
    </location>
</feature>
<dbReference type="Proteomes" id="UP000054937">
    <property type="component" value="Unassembled WGS sequence"/>
</dbReference>
<feature type="transmembrane region" description="Helical" evidence="2">
    <location>
        <begin position="205"/>
        <end position="223"/>
    </location>
</feature>
<evidence type="ECO:0000313" key="3">
    <source>
        <dbReference type="EMBL" id="KRX10314.1"/>
    </source>
</evidence>
<dbReference type="InParanoid" id="A0A0V0R7K4"/>
<keyword evidence="2" id="KW-0812">Transmembrane</keyword>
<gene>
    <name evidence="3" type="ORF">PPERSA_02731</name>
</gene>
<keyword evidence="4" id="KW-1185">Reference proteome</keyword>